<evidence type="ECO:0000256" key="5">
    <source>
        <dbReference type="ARBA" id="ARBA00022989"/>
    </source>
</evidence>
<dbReference type="Proteomes" id="UP000785625">
    <property type="component" value="Unassembled WGS sequence"/>
</dbReference>
<dbReference type="Pfam" id="PF00482">
    <property type="entry name" value="T2SSF"/>
    <property type="match status" value="1"/>
</dbReference>
<evidence type="ECO:0000256" key="3">
    <source>
        <dbReference type="ARBA" id="ARBA00022475"/>
    </source>
</evidence>
<feature type="domain" description="Type II secretion system protein GspF" evidence="8">
    <location>
        <begin position="16"/>
        <end position="132"/>
    </location>
</feature>
<keyword evidence="3" id="KW-1003">Cell membrane</keyword>
<dbReference type="InterPro" id="IPR018076">
    <property type="entry name" value="T2SS_GspF_dom"/>
</dbReference>
<organism evidence="9 10">
    <name type="scientific">Limosilactobacillus coleohominis</name>
    <dbReference type="NCBI Taxonomy" id="181675"/>
    <lineage>
        <taxon>Bacteria</taxon>
        <taxon>Bacillati</taxon>
        <taxon>Bacillota</taxon>
        <taxon>Bacilli</taxon>
        <taxon>Lactobacillales</taxon>
        <taxon>Lactobacillaceae</taxon>
        <taxon>Limosilactobacillus</taxon>
    </lineage>
</organism>
<keyword evidence="4 7" id="KW-0812">Transmembrane</keyword>
<evidence type="ECO:0000259" key="8">
    <source>
        <dbReference type="Pfam" id="PF00482"/>
    </source>
</evidence>
<keyword evidence="10" id="KW-1185">Reference proteome</keyword>
<comment type="similarity">
    <text evidence="2">Belongs to the GSP F family.</text>
</comment>
<evidence type="ECO:0000256" key="1">
    <source>
        <dbReference type="ARBA" id="ARBA00004651"/>
    </source>
</evidence>
<sequence length="150" mass="17502">MKKDNFKLVDQQKWFSLVVELLESGFSLKEAVLFSQTIYPKMQPILKDINTKMALGYSFADAIRSWVAVDTYYQMSLAEQHGQLLMTLHYFSDYIQVRLQQTKKLKHLLEYPLILICLLGMIVCMIVFFVLPQLNSIESSYHEKILSNIV</sequence>
<comment type="subcellular location">
    <subcellularLocation>
        <location evidence="1">Cell membrane</location>
        <topology evidence="1">Multi-pass membrane protein</topology>
    </subcellularLocation>
</comment>
<name>A0ABS2GZ01_9LACO</name>
<comment type="caution">
    <text evidence="9">The sequence shown here is derived from an EMBL/GenBank/DDBJ whole genome shotgun (WGS) entry which is preliminary data.</text>
</comment>
<evidence type="ECO:0000256" key="2">
    <source>
        <dbReference type="ARBA" id="ARBA00005745"/>
    </source>
</evidence>
<evidence type="ECO:0000256" key="6">
    <source>
        <dbReference type="ARBA" id="ARBA00023136"/>
    </source>
</evidence>
<dbReference type="Gene3D" id="1.20.81.30">
    <property type="entry name" value="Type II secretion system (T2SS), domain F"/>
    <property type="match status" value="1"/>
</dbReference>
<keyword evidence="5 7" id="KW-1133">Transmembrane helix</keyword>
<keyword evidence="6 7" id="KW-0472">Membrane</keyword>
<dbReference type="RefSeq" id="WP_204785377.1">
    <property type="nucleotide sequence ID" value="NZ_CALVGD010000094.1"/>
</dbReference>
<evidence type="ECO:0000256" key="7">
    <source>
        <dbReference type="SAM" id="Phobius"/>
    </source>
</evidence>
<evidence type="ECO:0000313" key="9">
    <source>
        <dbReference type="EMBL" id="MBM6941123.1"/>
    </source>
</evidence>
<evidence type="ECO:0000256" key="4">
    <source>
        <dbReference type="ARBA" id="ARBA00022692"/>
    </source>
</evidence>
<protein>
    <submittedName>
        <fullName evidence="9">Type II secretion system F family protein</fullName>
    </submittedName>
</protein>
<dbReference type="InterPro" id="IPR042094">
    <property type="entry name" value="T2SS_GspF_sf"/>
</dbReference>
<dbReference type="PANTHER" id="PTHR30012:SF0">
    <property type="entry name" value="TYPE II SECRETION SYSTEM PROTEIN F-RELATED"/>
    <property type="match status" value="1"/>
</dbReference>
<proteinExistence type="inferred from homology"/>
<feature type="transmembrane region" description="Helical" evidence="7">
    <location>
        <begin position="108"/>
        <end position="131"/>
    </location>
</feature>
<reference evidence="9 10" key="1">
    <citation type="journal article" date="2021" name="Sci. Rep.">
        <title>The distribution of antibiotic resistance genes in chicken gut microbiota commensals.</title>
        <authorList>
            <person name="Juricova H."/>
            <person name="Matiasovicova J."/>
            <person name="Kubasova T."/>
            <person name="Cejkova D."/>
            <person name="Rychlik I."/>
        </authorList>
    </citation>
    <scope>NUCLEOTIDE SEQUENCE [LARGE SCALE GENOMIC DNA]</scope>
    <source>
        <strain evidence="9 10">An574</strain>
    </source>
</reference>
<gene>
    <name evidence="9" type="ORF">H5975_06540</name>
</gene>
<evidence type="ECO:0000313" key="10">
    <source>
        <dbReference type="Proteomes" id="UP000785625"/>
    </source>
</evidence>
<dbReference type="PANTHER" id="PTHR30012">
    <property type="entry name" value="GENERAL SECRETION PATHWAY PROTEIN"/>
    <property type="match status" value="1"/>
</dbReference>
<accession>A0ABS2GZ01</accession>
<dbReference type="EMBL" id="JACJKU010000068">
    <property type="protein sequence ID" value="MBM6941123.1"/>
    <property type="molecule type" value="Genomic_DNA"/>
</dbReference>
<dbReference type="InterPro" id="IPR003004">
    <property type="entry name" value="GspF/PilC"/>
</dbReference>